<dbReference type="InterPro" id="IPR010987">
    <property type="entry name" value="Glutathione-S-Trfase_C-like"/>
</dbReference>
<dbReference type="PANTHER" id="PTHR11571:SF150">
    <property type="entry name" value="GLUTATHIONE S-TRANSFERASE"/>
    <property type="match status" value="1"/>
</dbReference>
<dbReference type="CDD" id="cd03039">
    <property type="entry name" value="GST_N_Sigma_like"/>
    <property type="match status" value="1"/>
</dbReference>
<name>A0A7M7NED2_STRPU</name>
<dbReference type="SFLD" id="SFLDG00363">
    <property type="entry name" value="AMPS_(cytGST):_Alpha-__Mu-__Pi"/>
    <property type="match status" value="1"/>
</dbReference>
<feature type="domain" description="GST C-terminal" evidence="2">
    <location>
        <begin position="85"/>
        <end position="209"/>
    </location>
</feature>
<dbReference type="PROSITE" id="PS50404">
    <property type="entry name" value="GST_NTER"/>
    <property type="match status" value="1"/>
</dbReference>
<feature type="domain" description="GST N-terminal" evidence="1">
    <location>
        <begin position="2"/>
        <end position="83"/>
    </location>
</feature>
<evidence type="ECO:0000313" key="3">
    <source>
        <dbReference type="EnsemblMetazoa" id="XP_030835419"/>
    </source>
</evidence>
<dbReference type="InterPro" id="IPR036282">
    <property type="entry name" value="Glutathione-S-Trfase_C_sf"/>
</dbReference>
<dbReference type="PANTHER" id="PTHR11571">
    <property type="entry name" value="GLUTATHIONE S-TRANSFERASE"/>
    <property type="match status" value="1"/>
</dbReference>
<dbReference type="InParanoid" id="A0A7M7NED2"/>
<dbReference type="FunCoup" id="A0A7M7NED2">
    <property type="interactions" value="405"/>
</dbReference>
<dbReference type="Pfam" id="PF14497">
    <property type="entry name" value="GST_C_3"/>
    <property type="match status" value="1"/>
</dbReference>
<dbReference type="GO" id="GO:0004364">
    <property type="term" value="F:glutathione transferase activity"/>
    <property type="evidence" value="ECO:0000318"/>
    <property type="project" value="GO_Central"/>
</dbReference>
<dbReference type="KEGG" id="spu:754207"/>
<keyword evidence="4" id="KW-1185">Reference proteome</keyword>
<dbReference type="Gene3D" id="1.20.1050.10">
    <property type="match status" value="1"/>
</dbReference>
<dbReference type="GO" id="GO:0006749">
    <property type="term" value="P:glutathione metabolic process"/>
    <property type="evidence" value="ECO:0000318"/>
    <property type="project" value="GO_Central"/>
</dbReference>
<evidence type="ECO:0000313" key="4">
    <source>
        <dbReference type="Proteomes" id="UP000007110"/>
    </source>
</evidence>
<dbReference type="EnsemblMetazoa" id="XM_030979559">
    <property type="protein sequence ID" value="XP_030835419"/>
    <property type="gene ID" value="LOC754207"/>
</dbReference>
<dbReference type="FunFam" id="1.20.1050.10:FF:000030">
    <property type="entry name" value="Glutathione S-transferase S1"/>
    <property type="match status" value="1"/>
</dbReference>
<reference evidence="4" key="1">
    <citation type="submission" date="2015-02" db="EMBL/GenBank/DDBJ databases">
        <title>Genome sequencing for Strongylocentrotus purpuratus.</title>
        <authorList>
            <person name="Murali S."/>
            <person name="Liu Y."/>
            <person name="Vee V."/>
            <person name="English A."/>
            <person name="Wang M."/>
            <person name="Skinner E."/>
            <person name="Han Y."/>
            <person name="Muzny D.M."/>
            <person name="Worley K.C."/>
            <person name="Gibbs R.A."/>
        </authorList>
    </citation>
    <scope>NUCLEOTIDE SEQUENCE</scope>
</reference>
<dbReference type="InterPro" id="IPR040079">
    <property type="entry name" value="Glutathione_S-Trfase"/>
</dbReference>
<dbReference type="OMA" id="DISVWVS"/>
<dbReference type="PROSITE" id="PS50405">
    <property type="entry name" value="GST_CTER"/>
    <property type="match status" value="1"/>
</dbReference>
<dbReference type="CDD" id="cd03192">
    <property type="entry name" value="GST_C_Sigma_like"/>
    <property type="match status" value="1"/>
</dbReference>
<dbReference type="AlphaFoldDB" id="A0A7M7NED2"/>
<dbReference type="Gene3D" id="3.40.30.10">
    <property type="entry name" value="Glutaredoxin"/>
    <property type="match status" value="1"/>
</dbReference>
<dbReference type="SUPFAM" id="SSF52833">
    <property type="entry name" value="Thioredoxin-like"/>
    <property type="match status" value="1"/>
</dbReference>
<protein>
    <submittedName>
        <fullName evidence="3">Uncharacterized protein</fullName>
    </submittedName>
</protein>
<dbReference type="InterPro" id="IPR004045">
    <property type="entry name" value="Glutathione_S-Trfase_N"/>
</dbReference>
<dbReference type="SUPFAM" id="SSF47616">
    <property type="entry name" value="GST C-terminal domain-like"/>
    <property type="match status" value="1"/>
</dbReference>
<dbReference type="Pfam" id="PF02798">
    <property type="entry name" value="GST_N"/>
    <property type="match status" value="1"/>
</dbReference>
<proteinExistence type="predicted"/>
<dbReference type="RefSeq" id="XP_030835419.1">
    <property type="nucleotide sequence ID" value="XM_030979559.1"/>
</dbReference>
<dbReference type="Proteomes" id="UP000007110">
    <property type="component" value="Unassembled WGS sequence"/>
</dbReference>
<dbReference type="GeneID" id="754207"/>
<dbReference type="InterPro" id="IPR050213">
    <property type="entry name" value="GST_superfamily"/>
</dbReference>
<dbReference type="InterPro" id="IPR036249">
    <property type="entry name" value="Thioredoxin-like_sf"/>
</dbReference>
<organism evidence="3 4">
    <name type="scientific">Strongylocentrotus purpuratus</name>
    <name type="common">Purple sea urchin</name>
    <dbReference type="NCBI Taxonomy" id="7668"/>
    <lineage>
        <taxon>Eukaryota</taxon>
        <taxon>Metazoa</taxon>
        <taxon>Echinodermata</taxon>
        <taxon>Eleutherozoa</taxon>
        <taxon>Echinozoa</taxon>
        <taxon>Echinoidea</taxon>
        <taxon>Euechinoidea</taxon>
        <taxon>Echinacea</taxon>
        <taxon>Camarodonta</taxon>
        <taxon>Echinidea</taxon>
        <taxon>Strongylocentrotidae</taxon>
        <taxon>Strongylocentrotus</taxon>
    </lineage>
</organism>
<sequence>MPTYKLMYFDARGRAEVARLLFAQAGVEYEDCRLSGEEFGAIKGDTAKLPLGQLPVLIEDGGRSIPQSATIARHLARVFGLYGKDETETTRIDVVCDCVDDLFTKIVKFYFEKDETKKAEMQKEFAEKGSVAILTAMCNGLQKNSEGKGYCVGTTMTLADIAVFNLTGMLCKEMPAFAEKYPTLKEFDARMRAESKIAAWLAKRPETPF</sequence>
<reference evidence="3" key="2">
    <citation type="submission" date="2021-01" db="UniProtKB">
        <authorList>
            <consortium name="EnsemblMetazoa"/>
        </authorList>
    </citation>
    <scope>IDENTIFICATION</scope>
</reference>
<evidence type="ECO:0000259" key="1">
    <source>
        <dbReference type="PROSITE" id="PS50404"/>
    </source>
</evidence>
<dbReference type="OrthoDB" id="414243at2759"/>
<evidence type="ECO:0000259" key="2">
    <source>
        <dbReference type="PROSITE" id="PS50405"/>
    </source>
</evidence>
<dbReference type="SFLD" id="SFLDG01205">
    <property type="entry name" value="AMPS.1"/>
    <property type="match status" value="1"/>
</dbReference>
<accession>A0A7M7NED2</accession>
<dbReference type="InterPro" id="IPR004046">
    <property type="entry name" value="GST_C"/>
</dbReference>
<dbReference type="SFLD" id="SFLDS00019">
    <property type="entry name" value="Glutathione_Transferase_(cytos"/>
    <property type="match status" value="1"/>
</dbReference>